<dbReference type="Gene3D" id="3.50.50.60">
    <property type="entry name" value="FAD/NAD(P)-binding domain"/>
    <property type="match status" value="1"/>
</dbReference>
<evidence type="ECO:0000313" key="3">
    <source>
        <dbReference type="Proteomes" id="UP000238908"/>
    </source>
</evidence>
<evidence type="ECO:0000259" key="1">
    <source>
        <dbReference type="Pfam" id="PF01494"/>
    </source>
</evidence>
<dbReference type="InterPro" id="IPR036188">
    <property type="entry name" value="FAD/NAD-bd_sf"/>
</dbReference>
<dbReference type="GO" id="GO:0004497">
    <property type="term" value="F:monooxygenase activity"/>
    <property type="evidence" value="ECO:0007669"/>
    <property type="project" value="UniProtKB-KW"/>
</dbReference>
<dbReference type="AlphaFoldDB" id="A0A2S7C520"/>
<name>A0A2S7C520_9XANT</name>
<feature type="domain" description="FAD-binding" evidence="1">
    <location>
        <begin position="5"/>
        <end position="337"/>
    </location>
</feature>
<sequence>MSRRILISGASVAGTTAAWWLDAYGVEVEVVERAPAFRDGGQNVDVRGNGREVLRRMGLEARAFERSTKELGTDWVSEDNRVIARFKADESDTDGGPTADLEIRRGDLARILYDATCERVPYRFGDSICDLAQDQDGVDITFHSGRSARYDAVIVAEGVGAHTRELVFPGENVPYWMDMTIAYFSIPRLPHDSAYARQYNTVGGRGATLKPALDGKLGAYLGLQKRPEGENAWSLERQRHYMQAQFANDGWEFPRILEAMKDVDDFYFEVMRQVRMPRWSAGRVVLTGDAAWCPTSLSGIGTTLAMVGSYVLAGELAQASAPTQAFTHYERIMRPFVKEGQNVPKIVPRLLWPHSTVGLTLLRGAMRLAGTPLVRRVINNSFARDSNSIALPDYRPVEPR</sequence>
<dbReference type="Proteomes" id="UP000238908">
    <property type="component" value="Unassembled WGS sequence"/>
</dbReference>
<dbReference type="SUPFAM" id="SSF51905">
    <property type="entry name" value="FAD/NAD(P)-binding domain"/>
    <property type="match status" value="1"/>
</dbReference>
<dbReference type="Pfam" id="PF01494">
    <property type="entry name" value="FAD_binding_3"/>
    <property type="match status" value="1"/>
</dbReference>
<comment type="caution">
    <text evidence="2">The sequence shown here is derived from an EMBL/GenBank/DDBJ whole genome shotgun (WGS) entry which is preliminary data.</text>
</comment>
<dbReference type="PANTHER" id="PTHR46865">
    <property type="entry name" value="OXIDOREDUCTASE-RELATED"/>
    <property type="match status" value="1"/>
</dbReference>
<dbReference type="GO" id="GO:0071949">
    <property type="term" value="F:FAD binding"/>
    <property type="evidence" value="ECO:0007669"/>
    <property type="project" value="InterPro"/>
</dbReference>
<accession>A0A2S7C520</accession>
<evidence type="ECO:0000313" key="2">
    <source>
        <dbReference type="EMBL" id="PPU56580.1"/>
    </source>
</evidence>
<dbReference type="PANTHER" id="PTHR46865:SF2">
    <property type="entry name" value="MONOOXYGENASE"/>
    <property type="match status" value="1"/>
</dbReference>
<dbReference type="Gene3D" id="3.30.9.10">
    <property type="entry name" value="D-Amino Acid Oxidase, subunit A, domain 2"/>
    <property type="match status" value="1"/>
</dbReference>
<dbReference type="InterPro" id="IPR002938">
    <property type="entry name" value="FAD-bd"/>
</dbReference>
<organism evidence="2 3">
    <name type="scientific">Xanthomonas dyei</name>
    <dbReference type="NCBI Taxonomy" id="743699"/>
    <lineage>
        <taxon>Bacteria</taxon>
        <taxon>Pseudomonadati</taxon>
        <taxon>Pseudomonadota</taxon>
        <taxon>Gammaproteobacteria</taxon>
        <taxon>Lysobacterales</taxon>
        <taxon>Lysobacteraceae</taxon>
        <taxon>Xanthomonas</taxon>
    </lineage>
</organism>
<protein>
    <submittedName>
        <fullName evidence="2">FAD-binding monooxygenase</fullName>
    </submittedName>
</protein>
<keyword evidence="2" id="KW-0560">Oxidoreductase</keyword>
<gene>
    <name evidence="2" type="ORF">XdyCFBP7245_09190</name>
</gene>
<dbReference type="RefSeq" id="WP_104615387.1">
    <property type="nucleotide sequence ID" value="NZ_JBHLXZ010000008.1"/>
</dbReference>
<proteinExistence type="predicted"/>
<reference evidence="2 3" key="1">
    <citation type="submission" date="2016-08" db="EMBL/GenBank/DDBJ databases">
        <authorList>
            <person name="Seilhamer J.J."/>
        </authorList>
    </citation>
    <scope>NUCLEOTIDE SEQUENCE [LARGE SCALE GENOMIC DNA]</scope>
    <source>
        <strain evidence="2 3">CFBP7245</strain>
    </source>
</reference>
<keyword evidence="2" id="KW-0503">Monooxygenase</keyword>
<dbReference type="EMBL" id="MDEE01000010">
    <property type="protein sequence ID" value="PPU56580.1"/>
    <property type="molecule type" value="Genomic_DNA"/>
</dbReference>
<dbReference type="InterPro" id="IPR051704">
    <property type="entry name" value="FAD_aromatic-hydroxylase"/>
</dbReference>